<feature type="transmembrane region" description="Helical" evidence="6">
    <location>
        <begin position="207"/>
        <end position="226"/>
    </location>
</feature>
<feature type="transmembrane region" description="Helical" evidence="6">
    <location>
        <begin position="12"/>
        <end position="32"/>
    </location>
</feature>
<dbReference type="InterPro" id="IPR001640">
    <property type="entry name" value="Lgt"/>
</dbReference>
<dbReference type="AlphaFoldDB" id="A0A381ZYI9"/>
<evidence type="ECO:0000256" key="1">
    <source>
        <dbReference type="ARBA" id="ARBA00022475"/>
    </source>
</evidence>
<evidence type="ECO:0000256" key="2">
    <source>
        <dbReference type="ARBA" id="ARBA00022679"/>
    </source>
</evidence>
<dbReference type="GO" id="GO:0042158">
    <property type="term" value="P:lipoprotein biosynthetic process"/>
    <property type="evidence" value="ECO:0007669"/>
    <property type="project" value="InterPro"/>
</dbReference>
<evidence type="ECO:0000256" key="4">
    <source>
        <dbReference type="ARBA" id="ARBA00022989"/>
    </source>
</evidence>
<feature type="transmembrane region" description="Helical" evidence="6">
    <location>
        <begin position="44"/>
        <end position="67"/>
    </location>
</feature>
<reference evidence="7" key="1">
    <citation type="submission" date="2018-05" db="EMBL/GenBank/DDBJ databases">
        <authorList>
            <person name="Lanie J.A."/>
            <person name="Ng W.-L."/>
            <person name="Kazmierczak K.M."/>
            <person name="Andrzejewski T.M."/>
            <person name="Davidsen T.M."/>
            <person name="Wayne K.J."/>
            <person name="Tettelin H."/>
            <person name="Glass J.I."/>
            <person name="Rusch D."/>
            <person name="Podicherti R."/>
            <person name="Tsui H.-C.T."/>
            <person name="Winkler M.E."/>
        </authorList>
    </citation>
    <scope>NUCLEOTIDE SEQUENCE</scope>
</reference>
<feature type="transmembrane region" description="Helical" evidence="6">
    <location>
        <begin position="178"/>
        <end position="195"/>
    </location>
</feature>
<evidence type="ECO:0000313" key="7">
    <source>
        <dbReference type="EMBL" id="SVA94209.1"/>
    </source>
</evidence>
<organism evidence="7">
    <name type="scientific">marine metagenome</name>
    <dbReference type="NCBI Taxonomy" id="408172"/>
    <lineage>
        <taxon>unclassified sequences</taxon>
        <taxon>metagenomes</taxon>
        <taxon>ecological metagenomes</taxon>
    </lineage>
</organism>
<dbReference type="PANTHER" id="PTHR30589">
    <property type="entry name" value="PROLIPOPROTEIN DIACYLGLYCERYL TRANSFERASE"/>
    <property type="match status" value="1"/>
</dbReference>
<gene>
    <name evidence="7" type="ORF">METZ01_LOCUS147063</name>
</gene>
<dbReference type="GO" id="GO:0008961">
    <property type="term" value="F:phosphatidylglycerol-prolipoprotein diacylglyceryl transferase activity"/>
    <property type="evidence" value="ECO:0007669"/>
    <property type="project" value="InterPro"/>
</dbReference>
<keyword evidence="3 6" id="KW-0812">Transmembrane</keyword>
<evidence type="ECO:0008006" key="8">
    <source>
        <dbReference type="Google" id="ProtNLM"/>
    </source>
</evidence>
<proteinExistence type="predicted"/>
<accession>A0A381ZYI9</accession>
<sequence length="265" mass="29780">MFPVLYHSENIIIDSYSIFFLLAWIIGGIVFYREFRRLDWELEQMLFVMAGCVFGAVIGSYLFNAIFSGWEEIPQKIRLLDFSGKTVLGGIAGGFIAVELTKKKIGYPHSTGDAFALAIPLGHAIGRVGCFLGGCCFGTECSLPWAVVYPEGSVAHITQMANGILPATATMSLAVHPTPIYEIIFNLGLFAYFWQNRDSFKVRGSMFRLYLVLYGSFRLLEEFIRGDSPMPDAGFMKPVQWLLLLAVLYFARVFYNNELKPEKTI</sequence>
<evidence type="ECO:0000256" key="3">
    <source>
        <dbReference type="ARBA" id="ARBA00022692"/>
    </source>
</evidence>
<feature type="transmembrane region" description="Helical" evidence="6">
    <location>
        <begin position="238"/>
        <end position="255"/>
    </location>
</feature>
<keyword evidence="2" id="KW-0808">Transferase</keyword>
<dbReference type="GO" id="GO:0005886">
    <property type="term" value="C:plasma membrane"/>
    <property type="evidence" value="ECO:0007669"/>
    <property type="project" value="InterPro"/>
</dbReference>
<evidence type="ECO:0000256" key="5">
    <source>
        <dbReference type="ARBA" id="ARBA00023136"/>
    </source>
</evidence>
<dbReference type="Pfam" id="PF01790">
    <property type="entry name" value="LGT"/>
    <property type="match status" value="1"/>
</dbReference>
<keyword evidence="1" id="KW-1003">Cell membrane</keyword>
<dbReference type="PANTHER" id="PTHR30589:SF0">
    <property type="entry name" value="PHOSPHATIDYLGLYCEROL--PROLIPOPROTEIN DIACYLGLYCERYL TRANSFERASE"/>
    <property type="match status" value="1"/>
</dbReference>
<keyword evidence="5 6" id="KW-0472">Membrane</keyword>
<evidence type="ECO:0000256" key="6">
    <source>
        <dbReference type="SAM" id="Phobius"/>
    </source>
</evidence>
<keyword evidence="4 6" id="KW-1133">Transmembrane helix</keyword>
<dbReference type="EMBL" id="UINC01023142">
    <property type="protein sequence ID" value="SVA94209.1"/>
    <property type="molecule type" value="Genomic_DNA"/>
</dbReference>
<name>A0A381ZYI9_9ZZZZ</name>
<protein>
    <recommendedName>
        <fullName evidence="8">Prolipoprotein diacylglyceryl transferase</fullName>
    </recommendedName>
</protein>